<dbReference type="SUPFAM" id="SSF56784">
    <property type="entry name" value="HAD-like"/>
    <property type="match status" value="1"/>
</dbReference>
<feature type="compositionally biased region" description="Low complexity" evidence="5">
    <location>
        <begin position="181"/>
        <end position="204"/>
    </location>
</feature>
<dbReference type="GO" id="GO:0004805">
    <property type="term" value="F:trehalose-phosphatase activity"/>
    <property type="evidence" value="ECO:0007669"/>
    <property type="project" value="InterPro"/>
</dbReference>
<dbReference type="PANTHER" id="PTHR43768">
    <property type="entry name" value="TREHALOSE 6-PHOSPHATE PHOSPHATASE"/>
    <property type="match status" value="1"/>
</dbReference>
<dbReference type="InterPro" id="IPR003337">
    <property type="entry name" value="Trehalose_PPase"/>
</dbReference>
<evidence type="ECO:0000256" key="5">
    <source>
        <dbReference type="SAM" id="MobiDB-lite"/>
    </source>
</evidence>
<dbReference type="InterPro" id="IPR036412">
    <property type="entry name" value="HAD-like_sf"/>
</dbReference>
<dbReference type="PANTHER" id="PTHR43768:SF3">
    <property type="entry name" value="TREHALOSE 6-PHOSPHATE PHOSPHATASE"/>
    <property type="match status" value="1"/>
</dbReference>
<keyword evidence="1" id="KW-0378">Hydrolase</keyword>
<comment type="caution">
    <text evidence="6">The sequence shown here is derived from an EMBL/GenBank/DDBJ whole genome shotgun (WGS) entry which is preliminary data.</text>
</comment>
<evidence type="ECO:0000313" key="6">
    <source>
        <dbReference type="EMBL" id="TSI19551.1"/>
    </source>
</evidence>
<dbReference type="InterPro" id="IPR044651">
    <property type="entry name" value="OTSB-like"/>
</dbReference>
<evidence type="ECO:0000256" key="2">
    <source>
        <dbReference type="ARBA" id="ARBA00024179"/>
    </source>
</evidence>
<dbReference type="Gene3D" id="3.40.50.1000">
    <property type="entry name" value="HAD superfamily/HAD-like"/>
    <property type="match status" value="2"/>
</dbReference>
<evidence type="ECO:0000256" key="4">
    <source>
        <dbReference type="ARBA" id="ARBA00031957"/>
    </source>
</evidence>
<accession>A0A556CQ34</accession>
<feature type="region of interest" description="Disordered" evidence="5">
    <location>
        <begin position="178"/>
        <end position="212"/>
    </location>
</feature>
<name>A0A556CQ34_BREAU</name>
<proteinExistence type="predicted"/>
<dbReference type="AlphaFoldDB" id="A0A556CQ34"/>
<sequence>MTSDPASVPPSQPRPGQSHSEQPRPEAVPPEPLSPEQAPSPRSTPDYTPSAALDLGQVTGADSVLIALDFDGVLAPLQDNPDQSRMLPESAQAIVDLSTLPATRVALVSGRDVTTLRRLADPPPAVWLVGSHGAEVDLGSSSPASTPSPEVTVNKPQVSVAEQRMLTAIDAHIESFEHDLSSGSGASSEPGSGSESGSASEPGSVAEVRVERKPFSRTVHTRGLDPEFASALHAHVVAVQAEHPGIRVIEGHDITELAVKTATKGDGLRALIAAGSPAAVLYLGDDVTDEDAFAELEDLPTGLSIKVGPAPTRAPWRITDPSAVAELLTRLADERRAQPSQL</sequence>
<keyword evidence="7" id="KW-1185">Reference proteome</keyword>
<evidence type="ECO:0000313" key="7">
    <source>
        <dbReference type="Proteomes" id="UP000316406"/>
    </source>
</evidence>
<feature type="region of interest" description="Disordered" evidence="5">
    <location>
        <begin position="1"/>
        <end position="55"/>
    </location>
</feature>
<dbReference type="OrthoDB" id="9816160at2"/>
<protein>
    <recommendedName>
        <fullName evidence="3">Trehalose-phosphate phosphatase</fullName>
    </recommendedName>
    <alternativeName>
        <fullName evidence="4">Trehalose-6-phosphate phosphatase</fullName>
    </alternativeName>
</protein>
<dbReference type="InterPro" id="IPR023214">
    <property type="entry name" value="HAD_sf"/>
</dbReference>
<gene>
    <name evidence="6" type="ORF">FO013_00880</name>
</gene>
<reference evidence="6 7" key="1">
    <citation type="submission" date="2019-07" db="EMBL/GenBank/DDBJ databases">
        <title>Draft genome sequence of Brevibacterium aurantiacum XU54 isolated from Xinjiang China.</title>
        <authorList>
            <person name="Xu X."/>
        </authorList>
    </citation>
    <scope>NUCLEOTIDE SEQUENCE [LARGE SCALE GENOMIC DNA]</scope>
    <source>
        <strain evidence="6 7">XU54</strain>
    </source>
</reference>
<dbReference type="Proteomes" id="UP000316406">
    <property type="component" value="Unassembled WGS sequence"/>
</dbReference>
<evidence type="ECO:0000256" key="3">
    <source>
        <dbReference type="ARBA" id="ARBA00024253"/>
    </source>
</evidence>
<dbReference type="EMBL" id="VLTK01000001">
    <property type="protein sequence ID" value="TSI19551.1"/>
    <property type="molecule type" value="Genomic_DNA"/>
</dbReference>
<evidence type="ECO:0000256" key="1">
    <source>
        <dbReference type="ARBA" id="ARBA00022801"/>
    </source>
</evidence>
<dbReference type="RefSeq" id="WP_143920597.1">
    <property type="nucleotide sequence ID" value="NZ_VLTK01000001.1"/>
</dbReference>
<dbReference type="GO" id="GO:0005992">
    <property type="term" value="P:trehalose biosynthetic process"/>
    <property type="evidence" value="ECO:0007669"/>
    <property type="project" value="InterPro"/>
</dbReference>
<organism evidence="6 7">
    <name type="scientific">Brevibacterium aurantiacum</name>
    <dbReference type="NCBI Taxonomy" id="273384"/>
    <lineage>
        <taxon>Bacteria</taxon>
        <taxon>Bacillati</taxon>
        <taxon>Actinomycetota</taxon>
        <taxon>Actinomycetes</taxon>
        <taxon>Micrococcales</taxon>
        <taxon>Brevibacteriaceae</taxon>
        <taxon>Brevibacterium</taxon>
    </lineage>
</organism>
<comment type="function">
    <text evidence="2">Removes the phosphate from trehalose 6-phosphate to produce free trehalose.</text>
</comment>
<dbReference type="Pfam" id="PF02358">
    <property type="entry name" value="Trehalose_PPase"/>
    <property type="match status" value="2"/>
</dbReference>